<organism evidence="1 2">
    <name type="scientific">Mycetomoellerius zeteki</name>
    <dbReference type="NCBI Taxonomy" id="64791"/>
    <lineage>
        <taxon>Eukaryota</taxon>
        <taxon>Metazoa</taxon>
        <taxon>Ecdysozoa</taxon>
        <taxon>Arthropoda</taxon>
        <taxon>Hexapoda</taxon>
        <taxon>Insecta</taxon>
        <taxon>Pterygota</taxon>
        <taxon>Neoptera</taxon>
        <taxon>Endopterygota</taxon>
        <taxon>Hymenoptera</taxon>
        <taxon>Apocrita</taxon>
        <taxon>Aculeata</taxon>
        <taxon>Formicoidea</taxon>
        <taxon>Formicidae</taxon>
        <taxon>Myrmicinae</taxon>
        <taxon>Mycetomoellerius</taxon>
    </lineage>
</organism>
<reference evidence="1 2" key="1">
    <citation type="submission" date="2015-09" db="EMBL/GenBank/DDBJ databases">
        <title>Trachymyrmex zeteki WGS genome.</title>
        <authorList>
            <person name="Nygaard S."/>
            <person name="Hu H."/>
            <person name="Boomsma J."/>
            <person name="Zhang G."/>
        </authorList>
    </citation>
    <scope>NUCLEOTIDE SEQUENCE [LARGE SCALE GENOMIC DNA]</scope>
    <source>
        <strain evidence="1">Tzet28-1</strain>
        <tissue evidence="1">Whole body</tissue>
    </source>
</reference>
<dbReference type="Proteomes" id="UP000075809">
    <property type="component" value="Unassembled WGS sequence"/>
</dbReference>
<dbReference type="AlphaFoldDB" id="A0A151WTL1"/>
<protein>
    <submittedName>
        <fullName evidence="1">Uncharacterized protein</fullName>
    </submittedName>
</protein>
<dbReference type="EMBL" id="KQ982753">
    <property type="protein sequence ID" value="KYQ51176.1"/>
    <property type="molecule type" value="Genomic_DNA"/>
</dbReference>
<sequence length="266" mass="29417">MSLYFIGEMRREQHFWHLNGARNATDSSCVNAMAHTRAPARRSIHSERLNVTSAIIEEERRRFPSSRSLARCHVATTATIVVDVAVVVAATTTTTTTRPPTAPLYGPINHLGAHAPHFPLFPLPRLRSRRLATQPSRIRVRSLPRSLARFAGEPAMGLGLGERETLNDATNILVYCIYSILYVEKSLGSNTKPVGHSVSFGLVPLAAYRSSISRMRTNLVRTFTAILVAMSQQRSARPHSIHVPDLDATPFRPVDLNRSENAYGAT</sequence>
<gene>
    <name evidence="1" type="ORF">ALC60_09641</name>
</gene>
<evidence type="ECO:0000313" key="1">
    <source>
        <dbReference type="EMBL" id="KYQ51176.1"/>
    </source>
</evidence>
<proteinExistence type="predicted"/>
<accession>A0A151WTL1</accession>
<keyword evidence="2" id="KW-1185">Reference proteome</keyword>
<evidence type="ECO:0000313" key="2">
    <source>
        <dbReference type="Proteomes" id="UP000075809"/>
    </source>
</evidence>
<name>A0A151WTL1_9HYME</name>